<reference evidence="1" key="1">
    <citation type="submission" date="2018-06" db="EMBL/GenBank/DDBJ databases">
        <authorList>
            <person name="Zhirakovskaya E."/>
        </authorList>
    </citation>
    <scope>NUCLEOTIDE SEQUENCE</scope>
</reference>
<accession>A0A3B0TI83</accession>
<protein>
    <submittedName>
        <fullName evidence="1">Uncharacterized protein</fullName>
    </submittedName>
</protein>
<organism evidence="1">
    <name type="scientific">hydrothermal vent metagenome</name>
    <dbReference type="NCBI Taxonomy" id="652676"/>
    <lineage>
        <taxon>unclassified sequences</taxon>
        <taxon>metagenomes</taxon>
        <taxon>ecological metagenomes</taxon>
    </lineage>
</organism>
<gene>
    <name evidence="1" type="ORF">MNBD_BACTEROID03-571</name>
</gene>
<dbReference type="AlphaFoldDB" id="A0A3B0TI83"/>
<sequence length="57" mass="6572">MLQCQIQGKDFKTNKAEVILNSIFYHTLSERADLTYNVGAQFAEVDSFFIVWPITKT</sequence>
<dbReference type="EMBL" id="UOEL01000151">
    <property type="protein sequence ID" value="VAW18371.1"/>
    <property type="molecule type" value="Genomic_DNA"/>
</dbReference>
<proteinExistence type="predicted"/>
<name>A0A3B0TI83_9ZZZZ</name>
<evidence type="ECO:0000313" key="1">
    <source>
        <dbReference type="EMBL" id="VAW18371.1"/>
    </source>
</evidence>